<feature type="domain" description="TRAP C4-dicarboxylate transport system permease DctM subunit" evidence="8">
    <location>
        <begin position="10"/>
        <end position="415"/>
    </location>
</feature>
<feature type="transmembrane region" description="Helical" evidence="7">
    <location>
        <begin position="243"/>
        <end position="262"/>
    </location>
</feature>
<keyword evidence="7" id="KW-0813">Transport</keyword>
<evidence type="ECO:0000256" key="4">
    <source>
        <dbReference type="ARBA" id="ARBA00022692"/>
    </source>
</evidence>
<evidence type="ECO:0000256" key="7">
    <source>
        <dbReference type="RuleBase" id="RU369079"/>
    </source>
</evidence>
<dbReference type="InterPro" id="IPR010656">
    <property type="entry name" value="DctM"/>
</dbReference>
<evidence type="ECO:0000259" key="8">
    <source>
        <dbReference type="Pfam" id="PF06808"/>
    </source>
</evidence>
<name>A0ABS4ARN2_9PROT</name>
<dbReference type="PIRSF" id="PIRSF006066">
    <property type="entry name" value="HI0050"/>
    <property type="match status" value="1"/>
</dbReference>
<feature type="transmembrane region" description="Helical" evidence="7">
    <location>
        <begin position="132"/>
        <end position="152"/>
    </location>
</feature>
<organism evidence="9 10">
    <name type="scientific">Roseomonas nitratireducens</name>
    <dbReference type="NCBI Taxonomy" id="2820810"/>
    <lineage>
        <taxon>Bacteria</taxon>
        <taxon>Pseudomonadati</taxon>
        <taxon>Pseudomonadota</taxon>
        <taxon>Alphaproteobacteria</taxon>
        <taxon>Acetobacterales</taxon>
        <taxon>Roseomonadaceae</taxon>
        <taxon>Roseomonas</taxon>
    </lineage>
</organism>
<evidence type="ECO:0000256" key="3">
    <source>
        <dbReference type="ARBA" id="ARBA00022519"/>
    </source>
</evidence>
<keyword evidence="4 7" id="KW-0812">Transmembrane</keyword>
<comment type="similarity">
    <text evidence="7">Belongs to the TRAP transporter large permease family.</text>
</comment>
<dbReference type="PANTHER" id="PTHR33362:SF5">
    <property type="entry name" value="C4-DICARBOXYLATE TRAP TRANSPORTER LARGE PERMEASE PROTEIN DCTM"/>
    <property type="match status" value="1"/>
</dbReference>
<comment type="subcellular location">
    <subcellularLocation>
        <location evidence="1 7">Cell inner membrane</location>
        <topology evidence="1 7">Multi-pass membrane protein</topology>
    </subcellularLocation>
</comment>
<feature type="transmembrane region" description="Helical" evidence="7">
    <location>
        <begin position="172"/>
        <end position="195"/>
    </location>
</feature>
<feature type="transmembrane region" description="Helical" evidence="7">
    <location>
        <begin position="398"/>
        <end position="416"/>
    </location>
</feature>
<comment type="subunit">
    <text evidence="7">The complex comprises the extracytoplasmic solute receptor protein and the two transmembrane proteins.</text>
</comment>
<comment type="caution">
    <text evidence="7">Lacks conserved residue(s) required for the propagation of feature annotation.</text>
</comment>
<evidence type="ECO:0000256" key="5">
    <source>
        <dbReference type="ARBA" id="ARBA00022989"/>
    </source>
</evidence>
<evidence type="ECO:0000256" key="1">
    <source>
        <dbReference type="ARBA" id="ARBA00004429"/>
    </source>
</evidence>
<evidence type="ECO:0000256" key="2">
    <source>
        <dbReference type="ARBA" id="ARBA00022475"/>
    </source>
</evidence>
<feature type="transmembrane region" description="Helical" evidence="7">
    <location>
        <begin position="274"/>
        <end position="296"/>
    </location>
</feature>
<accession>A0ABS4ARN2</accession>
<feature type="transmembrane region" description="Helical" evidence="7">
    <location>
        <begin position="216"/>
        <end position="237"/>
    </location>
</feature>
<gene>
    <name evidence="9" type="ORF">J5Y09_04910</name>
</gene>
<keyword evidence="2" id="KW-1003">Cell membrane</keyword>
<feature type="transmembrane region" description="Helical" evidence="7">
    <location>
        <begin position="58"/>
        <end position="77"/>
    </location>
</feature>
<comment type="caution">
    <text evidence="9">The sequence shown here is derived from an EMBL/GenBank/DDBJ whole genome shotgun (WGS) entry which is preliminary data.</text>
</comment>
<keyword evidence="5 7" id="KW-1133">Transmembrane helix</keyword>
<evidence type="ECO:0000313" key="10">
    <source>
        <dbReference type="Proteomes" id="UP000680815"/>
    </source>
</evidence>
<comment type="function">
    <text evidence="7">Part of the tripartite ATP-independent periplasmic (TRAP) transport system.</text>
</comment>
<dbReference type="RefSeq" id="WP_209350635.1">
    <property type="nucleotide sequence ID" value="NZ_JAGIYZ010000003.1"/>
</dbReference>
<keyword evidence="10" id="KW-1185">Reference proteome</keyword>
<dbReference type="Proteomes" id="UP000680815">
    <property type="component" value="Unassembled WGS sequence"/>
</dbReference>
<feature type="transmembrane region" description="Helical" evidence="7">
    <location>
        <begin position="97"/>
        <end position="125"/>
    </location>
</feature>
<feature type="transmembrane region" description="Helical" evidence="7">
    <location>
        <begin position="316"/>
        <end position="346"/>
    </location>
</feature>
<sequence length="428" mass="44109">MTIGVTTLLALFAITLLLDVPIAFGLGLAALGYLLIFDAAPVLVVAQRMVGGLDSFPLLAIPLFLLAGNLMTGAGLTKRIADLCVALVGHLRGGLGAAAVMGCALFSALSGSSIADVVAIGGIMLPAMARQGYPAGFSCALLGSAGTLGQVIPPSIVMVVYATLTNASVGQLFLAGFIPGAVLAGLMMATTVVLAKRHGWGAAAEPFSGRRALAALRASALALVVPLIIVGGIRAGLATPTEAAGLAVAYALVIGLLVERSMGWRDIWAALRDAAEGTTAILFVIATASLFGWILAAERMPQAITSAITGWTDSRAMVLLLLTIVLLVLGTFMEALATVIILAPVLMPLLTAYRIDPVHFGLLLIINVSIGGATPPLGVNLMAACRLAGIREVETYRWLLPLLGVLTLGLLVMTFWEDSVMALPRWIG</sequence>
<protein>
    <recommendedName>
        <fullName evidence="7">TRAP transporter large permease protein</fullName>
    </recommendedName>
</protein>
<feature type="transmembrane region" description="Helical" evidence="7">
    <location>
        <begin position="358"/>
        <end position="378"/>
    </location>
</feature>
<keyword evidence="3 7" id="KW-0997">Cell inner membrane</keyword>
<dbReference type="Pfam" id="PF06808">
    <property type="entry name" value="DctM"/>
    <property type="match status" value="1"/>
</dbReference>
<dbReference type="EMBL" id="JAGIYZ010000003">
    <property type="protein sequence ID" value="MBP0463242.1"/>
    <property type="molecule type" value="Genomic_DNA"/>
</dbReference>
<reference evidence="9 10" key="1">
    <citation type="submission" date="2021-03" db="EMBL/GenBank/DDBJ databases">
        <authorList>
            <person name="So Y."/>
        </authorList>
    </citation>
    <scope>NUCLEOTIDE SEQUENCE [LARGE SCALE GENOMIC DNA]</scope>
    <source>
        <strain evidence="9 10">PWR1</strain>
    </source>
</reference>
<evidence type="ECO:0000313" key="9">
    <source>
        <dbReference type="EMBL" id="MBP0463242.1"/>
    </source>
</evidence>
<proteinExistence type="inferred from homology"/>
<dbReference type="NCBIfam" id="TIGR00786">
    <property type="entry name" value="dctM"/>
    <property type="match status" value="1"/>
</dbReference>
<dbReference type="PANTHER" id="PTHR33362">
    <property type="entry name" value="SIALIC ACID TRAP TRANSPORTER PERMEASE PROTEIN SIAT-RELATED"/>
    <property type="match status" value="1"/>
</dbReference>
<dbReference type="InterPro" id="IPR004681">
    <property type="entry name" value="TRAP_DctM"/>
</dbReference>
<evidence type="ECO:0000256" key="6">
    <source>
        <dbReference type="ARBA" id="ARBA00023136"/>
    </source>
</evidence>
<keyword evidence="6 7" id="KW-0472">Membrane</keyword>